<dbReference type="SUPFAM" id="SSF144217">
    <property type="entry name" value="CSL zinc finger"/>
    <property type="match status" value="1"/>
</dbReference>
<proteinExistence type="predicted"/>
<keyword evidence="2" id="KW-1185">Reference proteome</keyword>
<name>A0A1G8SU58_9EURY</name>
<organism evidence="1 2">
    <name type="scientific">Halovenus aranensis</name>
    <dbReference type="NCBI Taxonomy" id="890420"/>
    <lineage>
        <taxon>Archaea</taxon>
        <taxon>Methanobacteriati</taxon>
        <taxon>Methanobacteriota</taxon>
        <taxon>Stenosarchaea group</taxon>
        <taxon>Halobacteria</taxon>
        <taxon>Halobacteriales</taxon>
        <taxon>Haloarculaceae</taxon>
        <taxon>Halovenus</taxon>
    </lineage>
</organism>
<dbReference type="STRING" id="890420.SAMN05216226_102128"/>
<sequence length="90" mass="9744">MSTNTDEKHYHGECDCGLEFDFPAPTPVGWGTRVSVRVTCPNCDAIVPLYLDGYEETAERPEWLVDDPDVRFGATPSIDASDIVGGIAGP</sequence>
<dbReference type="EMBL" id="FNFC01000002">
    <property type="protein sequence ID" value="SDJ32295.1"/>
    <property type="molecule type" value="Genomic_DNA"/>
</dbReference>
<dbReference type="InterPro" id="IPR036671">
    <property type="entry name" value="DPH_MB_sf"/>
</dbReference>
<accession>A0A1G8SU58</accession>
<evidence type="ECO:0000313" key="1">
    <source>
        <dbReference type="EMBL" id="SDJ32295.1"/>
    </source>
</evidence>
<gene>
    <name evidence="1" type="ORF">SAMN05216226_102128</name>
</gene>
<dbReference type="RefSeq" id="WP_092699093.1">
    <property type="nucleotide sequence ID" value="NZ_FNFC01000002.1"/>
</dbReference>
<reference evidence="1 2" key="1">
    <citation type="submission" date="2016-10" db="EMBL/GenBank/DDBJ databases">
        <authorList>
            <person name="de Groot N.N."/>
        </authorList>
    </citation>
    <scope>NUCLEOTIDE SEQUENCE [LARGE SCALE GENOMIC DNA]</scope>
    <source>
        <strain evidence="1 2">IBRC-M10015</strain>
    </source>
</reference>
<dbReference type="AlphaFoldDB" id="A0A1G8SU58"/>
<dbReference type="Proteomes" id="UP000198856">
    <property type="component" value="Unassembled WGS sequence"/>
</dbReference>
<protein>
    <submittedName>
        <fullName evidence="1">Uncharacterized protein</fullName>
    </submittedName>
</protein>
<evidence type="ECO:0000313" key="2">
    <source>
        <dbReference type="Proteomes" id="UP000198856"/>
    </source>
</evidence>